<dbReference type="EMBL" id="LAZR01033669">
    <property type="protein sequence ID" value="KKL47426.1"/>
    <property type="molecule type" value="Genomic_DNA"/>
</dbReference>
<reference evidence="2" key="1">
    <citation type="journal article" date="2015" name="Nature">
        <title>Complex archaea that bridge the gap between prokaryotes and eukaryotes.</title>
        <authorList>
            <person name="Spang A."/>
            <person name="Saw J.H."/>
            <person name="Jorgensen S.L."/>
            <person name="Zaremba-Niedzwiedzka K."/>
            <person name="Martijn J."/>
            <person name="Lind A.E."/>
            <person name="van Eijk R."/>
            <person name="Schleper C."/>
            <person name="Guy L."/>
            <person name="Ettema T.J."/>
        </authorList>
    </citation>
    <scope>NUCLEOTIDE SEQUENCE</scope>
</reference>
<proteinExistence type="predicted"/>
<dbReference type="AlphaFoldDB" id="A0A0F9D111"/>
<feature type="non-terminal residue" evidence="2">
    <location>
        <position position="20"/>
    </location>
</feature>
<sequence length="20" mass="2240">MVLANGKLKEESSSKPRTTY</sequence>
<protein>
    <submittedName>
        <fullName evidence="2">Uncharacterized protein</fullName>
    </submittedName>
</protein>
<accession>A0A0F9D111</accession>
<organism evidence="2">
    <name type="scientific">marine sediment metagenome</name>
    <dbReference type="NCBI Taxonomy" id="412755"/>
    <lineage>
        <taxon>unclassified sequences</taxon>
        <taxon>metagenomes</taxon>
        <taxon>ecological metagenomes</taxon>
    </lineage>
</organism>
<name>A0A0F9D111_9ZZZZ</name>
<feature type="region of interest" description="Disordered" evidence="1">
    <location>
        <begin position="1"/>
        <end position="20"/>
    </location>
</feature>
<gene>
    <name evidence="2" type="ORF">LCGC14_2335630</name>
</gene>
<evidence type="ECO:0000256" key="1">
    <source>
        <dbReference type="SAM" id="MobiDB-lite"/>
    </source>
</evidence>
<evidence type="ECO:0000313" key="2">
    <source>
        <dbReference type="EMBL" id="KKL47426.1"/>
    </source>
</evidence>
<comment type="caution">
    <text evidence="2">The sequence shown here is derived from an EMBL/GenBank/DDBJ whole genome shotgun (WGS) entry which is preliminary data.</text>
</comment>